<feature type="transmembrane region" description="Helical" evidence="2">
    <location>
        <begin position="6"/>
        <end position="22"/>
    </location>
</feature>
<feature type="transmembrane region" description="Helical" evidence="2">
    <location>
        <begin position="184"/>
        <end position="204"/>
    </location>
</feature>
<dbReference type="OrthoDB" id="8641791at2"/>
<feature type="transmembrane region" description="Helical" evidence="2">
    <location>
        <begin position="124"/>
        <end position="149"/>
    </location>
</feature>
<keyword evidence="2" id="KW-0812">Transmembrane</keyword>
<feature type="transmembrane region" description="Helical" evidence="2">
    <location>
        <begin position="58"/>
        <end position="79"/>
    </location>
</feature>
<feature type="transmembrane region" description="Helical" evidence="2">
    <location>
        <begin position="302"/>
        <end position="320"/>
    </location>
</feature>
<dbReference type="RefSeq" id="WP_115311580.1">
    <property type="nucleotide sequence ID" value="NZ_LPZN01000007.1"/>
</dbReference>
<keyword evidence="4" id="KW-1185">Reference proteome</keyword>
<feature type="transmembrane region" description="Helical" evidence="2">
    <location>
        <begin position="425"/>
        <end position="441"/>
    </location>
</feature>
<protein>
    <submittedName>
        <fullName evidence="3">Permease</fullName>
    </submittedName>
</protein>
<keyword evidence="2" id="KW-1133">Transmembrane helix</keyword>
<dbReference type="EMBL" id="UGVI01000001">
    <property type="protein sequence ID" value="SUE14538.1"/>
    <property type="molecule type" value="Genomic_DNA"/>
</dbReference>
<organism evidence="3 4">
    <name type="scientific">Rhodococcus gordoniae</name>
    <dbReference type="NCBI Taxonomy" id="223392"/>
    <lineage>
        <taxon>Bacteria</taxon>
        <taxon>Bacillati</taxon>
        <taxon>Actinomycetota</taxon>
        <taxon>Actinomycetes</taxon>
        <taxon>Mycobacteriales</taxon>
        <taxon>Nocardiaceae</taxon>
        <taxon>Rhodococcus</taxon>
    </lineage>
</organism>
<evidence type="ECO:0000313" key="4">
    <source>
        <dbReference type="Proteomes" id="UP000254569"/>
    </source>
</evidence>
<feature type="transmembrane region" description="Helical" evidence="2">
    <location>
        <begin position="100"/>
        <end position="118"/>
    </location>
</feature>
<reference evidence="3 4" key="1">
    <citation type="submission" date="2018-06" db="EMBL/GenBank/DDBJ databases">
        <authorList>
            <consortium name="Pathogen Informatics"/>
            <person name="Doyle S."/>
        </authorList>
    </citation>
    <scope>NUCLEOTIDE SEQUENCE [LARGE SCALE GENOMIC DNA]</scope>
    <source>
        <strain evidence="3 4">NCTC13296</strain>
    </source>
</reference>
<accession>A0A379LYZ9</accession>
<dbReference type="Proteomes" id="UP000254569">
    <property type="component" value="Unassembled WGS sequence"/>
</dbReference>
<sequence>MTVAHIVFLLGLLVLIVAMALRKNVLIPAVLATFATALAYDGNIASAVMSVFRATLTAGGALFEIFVVIAAVTSMLAAMRSIGADELMVRPFGRWMIDGRIAYIVLFVVTYLLSLFFWPTPALALIGAVLLPAAIKAGLPPLGAALALAISGQGMALASDYVIGLAPSISASGAGVPADDIADRALVLSLIVGLTAATLAWFLTVRREIARRSRDSATQDGGSSAGGLAPGEPAAGAAADLPPGEGNRPLPVGTVPSSDTVAVPNSDTVAVPNSDTVAVPSVDAVLSRTSTPVLTRPASARAWAIGVPATFGLVLVYMMLGRFTDLVPWSDGAGASLVGGSALLLMAAVTLTTQRSDALEHCATHFVDGLAYAFKAMGIILPVAGFVYLGIPDYSGSILGLESETGPAFLFDAVERVQEYTPDNGLFAALSMVVIGMLIGLDGSGWAGLPLTGGIAASLAPQAGMDTATLAALAQNAATWTGGGTLVIWSSLIVVAGFCRVPVGDLVRRLAIPVVSGLLVAAVAAVVLW</sequence>
<feature type="compositionally biased region" description="Polar residues" evidence="1">
    <location>
        <begin position="255"/>
        <end position="264"/>
    </location>
</feature>
<feature type="transmembrane region" description="Helical" evidence="2">
    <location>
        <begin position="510"/>
        <end position="528"/>
    </location>
</feature>
<feature type="transmembrane region" description="Helical" evidence="2">
    <location>
        <begin position="477"/>
        <end position="498"/>
    </location>
</feature>
<dbReference type="AlphaFoldDB" id="A0A379LYZ9"/>
<evidence type="ECO:0000256" key="2">
    <source>
        <dbReference type="SAM" id="Phobius"/>
    </source>
</evidence>
<keyword evidence="2" id="KW-0472">Membrane</keyword>
<evidence type="ECO:0000313" key="3">
    <source>
        <dbReference type="EMBL" id="SUE14538.1"/>
    </source>
</evidence>
<gene>
    <name evidence="3" type="ORF">NCTC13296_01383</name>
</gene>
<feature type="transmembrane region" description="Helical" evidence="2">
    <location>
        <begin position="29"/>
        <end position="52"/>
    </location>
</feature>
<proteinExistence type="predicted"/>
<evidence type="ECO:0000256" key="1">
    <source>
        <dbReference type="SAM" id="MobiDB-lite"/>
    </source>
</evidence>
<name>A0A379LYZ9_9NOCA</name>
<feature type="transmembrane region" description="Helical" evidence="2">
    <location>
        <begin position="372"/>
        <end position="391"/>
    </location>
</feature>
<feature type="region of interest" description="Disordered" evidence="1">
    <location>
        <begin position="213"/>
        <end position="264"/>
    </location>
</feature>
<feature type="compositionally biased region" description="Low complexity" evidence="1">
    <location>
        <begin position="230"/>
        <end position="246"/>
    </location>
</feature>